<dbReference type="PANTHER" id="PTHR31935">
    <property type="entry name" value="COILED-COIL DOMAIN-CONTAINING PROTEIN 13"/>
    <property type="match status" value="1"/>
</dbReference>
<keyword evidence="1" id="KW-0175">Coiled coil</keyword>
<evidence type="ECO:0000313" key="3">
    <source>
        <dbReference type="EMBL" id="VEN43903.1"/>
    </source>
</evidence>
<evidence type="ECO:0000256" key="1">
    <source>
        <dbReference type="SAM" id="Coils"/>
    </source>
</evidence>
<dbReference type="SUPFAM" id="SSF57997">
    <property type="entry name" value="Tropomyosin"/>
    <property type="match status" value="1"/>
</dbReference>
<dbReference type="Proteomes" id="UP000410492">
    <property type="component" value="Unassembled WGS sequence"/>
</dbReference>
<dbReference type="GO" id="GO:0034451">
    <property type="term" value="C:centriolar satellite"/>
    <property type="evidence" value="ECO:0007669"/>
    <property type="project" value="TreeGrafter"/>
</dbReference>
<dbReference type="GO" id="GO:0031122">
    <property type="term" value="P:cytoplasmic microtubule organization"/>
    <property type="evidence" value="ECO:0007669"/>
    <property type="project" value="TreeGrafter"/>
</dbReference>
<dbReference type="InterPro" id="IPR038929">
    <property type="entry name" value="CCDC13"/>
</dbReference>
<dbReference type="GO" id="GO:1905515">
    <property type="term" value="P:non-motile cilium assembly"/>
    <property type="evidence" value="ECO:0007669"/>
    <property type="project" value="TreeGrafter"/>
</dbReference>
<gene>
    <name evidence="3" type="ORF">CALMAC_LOCUS6894</name>
</gene>
<sequence>MFKSIDTSKKDNIFIDVFLVLLLPLHYSKLPTNTSKLLARLAQRFAPYARYLKVSEGLYYDPECLLSDVKLSETLQSTKNDLSDIEIPSIPEDIIFPDELNRYLRDQIRYYLQENCMLKKNLEDLESEYNDCKALIREMEMKLKKSNEMEKFVPSNQVTSIKIVELSKKLREKTSEVESLKSKCSKLKFQLFQLQNQNDVPQEKLNTTQNKLSELNNANLQLKNDLKLANKYLQQEIGDGFESLHTFSSNPGNWRGRAQIICDLQQKNSDLKEKLKALQENSNSTGSESNISLIKMESKLSLLSKENSDMKSKFDGLKRKYEASQARIKTFENDCTLLKTKLTMLQQQSDRDQDIISTLSAQISNSKNSQTTVLNHKERTINKLEKEKEQLVKELEEYKSVISHLKNELKGAKNDICKFNDNSETNNTTIVNEDSQGRIMARKMKISDEEPKLKKRRYDRKRREQIKSNPEKAQKT</sequence>
<accession>A0A653C863</accession>
<proteinExistence type="predicted"/>
<dbReference type="EMBL" id="CAACVG010007155">
    <property type="protein sequence ID" value="VEN43903.1"/>
    <property type="molecule type" value="Genomic_DNA"/>
</dbReference>
<feature type="coiled-coil region" evidence="1">
    <location>
        <begin position="261"/>
        <end position="288"/>
    </location>
</feature>
<name>A0A653C863_CALMS</name>
<feature type="compositionally biased region" description="Basic and acidic residues" evidence="2">
    <location>
        <begin position="461"/>
        <end position="476"/>
    </location>
</feature>
<reference evidence="3 4" key="1">
    <citation type="submission" date="2019-01" db="EMBL/GenBank/DDBJ databases">
        <authorList>
            <person name="Sayadi A."/>
        </authorList>
    </citation>
    <scope>NUCLEOTIDE SEQUENCE [LARGE SCALE GENOMIC DNA]</scope>
</reference>
<feature type="coiled-coil region" evidence="1">
    <location>
        <begin position="122"/>
        <end position="232"/>
    </location>
</feature>
<feature type="region of interest" description="Disordered" evidence="2">
    <location>
        <begin position="440"/>
        <end position="476"/>
    </location>
</feature>
<dbReference type="AlphaFoldDB" id="A0A653C863"/>
<evidence type="ECO:0000256" key="2">
    <source>
        <dbReference type="SAM" id="MobiDB-lite"/>
    </source>
</evidence>
<feature type="coiled-coil region" evidence="1">
    <location>
        <begin position="314"/>
        <end position="415"/>
    </location>
</feature>
<dbReference type="OrthoDB" id="10070368at2759"/>
<dbReference type="PANTHER" id="PTHR31935:SF1">
    <property type="entry name" value="COILED-COIL DOMAIN-CONTAINING PROTEIN 13"/>
    <property type="match status" value="1"/>
</dbReference>
<dbReference type="Gene3D" id="1.10.287.1490">
    <property type="match status" value="2"/>
</dbReference>
<keyword evidence="4" id="KW-1185">Reference proteome</keyword>
<evidence type="ECO:0000313" key="4">
    <source>
        <dbReference type="Proteomes" id="UP000410492"/>
    </source>
</evidence>
<organism evidence="3 4">
    <name type="scientific">Callosobruchus maculatus</name>
    <name type="common">Southern cowpea weevil</name>
    <name type="synonym">Pulse bruchid</name>
    <dbReference type="NCBI Taxonomy" id="64391"/>
    <lineage>
        <taxon>Eukaryota</taxon>
        <taxon>Metazoa</taxon>
        <taxon>Ecdysozoa</taxon>
        <taxon>Arthropoda</taxon>
        <taxon>Hexapoda</taxon>
        <taxon>Insecta</taxon>
        <taxon>Pterygota</taxon>
        <taxon>Neoptera</taxon>
        <taxon>Endopterygota</taxon>
        <taxon>Coleoptera</taxon>
        <taxon>Polyphaga</taxon>
        <taxon>Cucujiformia</taxon>
        <taxon>Chrysomeloidea</taxon>
        <taxon>Chrysomelidae</taxon>
        <taxon>Bruchinae</taxon>
        <taxon>Bruchini</taxon>
        <taxon>Callosobruchus</taxon>
    </lineage>
</organism>
<protein>
    <submittedName>
        <fullName evidence="3">Uncharacterized protein</fullName>
    </submittedName>
</protein>